<feature type="transmembrane region" description="Helical" evidence="1">
    <location>
        <begin position="180"/>
        <end position="201"/>
    </location>
</feature>
<protein>
    <submittedName>
        <fullName evidence="2">Uncharacterized protein</fullName>
    </submittedName>
</protein>
<dbReference type="AlphaFoldDB" id="A0A6G1IHI0"/>
<evidence type="ECO:0000313" key="3">
    <source>
        <dbReference type="Proteomes" id="UP000799291"/>
    </source>
</evidence>
<proteinExistence type="predicted"/>
<keyword evidence="1" id="KW-0812">Transmembrane</keyword>
<reference evidence="2" key="1">
    <citation type="journal article" date="2020" name="Stud. Mycol.">
        <title>101 Dothideomycetes genomes: a test case for predicting lifestyles and emergence of pathogens.</title>
        <authorList>
            <person name="Haridas S."/>
            <person name="Albert R."/>
            <person name="Binder M."/>
            <person name="Bloem J."/>
            <person name="Labutti K."/>
            <person name="Salamov A."/>
            <person name="Andreopoulos B."/>
            <person name="Baker S."/>
            <person name="Barry K."/>
            <person name="Bills G."/>
            <person name="Bluhm B."/>
            <person name="Cannon C."/>
            <person name="Castanera R."/>
            <person name="Culley D."/>
            <person name="Daum C."/>
            <person name="Ezra D."/>
            <person name="Gonzalez J."/>
            <person name="Henrissat B."/>
            <person name="Kuo A."/>
            <person name="Liang C."/>
            <person name="Lipzen A."/>
            <person name="Lutzoni F."/>
            <person name="Magnuson J."/>
            <person name="Mondo S."/>
            <person name="Nolan M."/>
            <person name="Ohm R."/>
            <person name="Pangilinan J."/>
            <person name="Park H.-J."/>
            <person name="Ramirez L."/>
            <person name="Alfaro M."/>
            <person name="Sun H."/>
            <person name="Tritt A."/>
            <person name="Yoshinaga Y."/>
            <person name="Zwiers L.-H."/>
            <person name="Turgeon B."/>
            <person name="Goodwin S."/>
            <person name="Spatafora J."/>
            <person name="Crous P."/>
            <person name="Grigoriev I."/>
        </authorList>
    </citation>
    <scope>NUCLEOTIDE SEQUENCE</scope>
    <source>
        <strain evidence="2">CBS 122367</strain>
    </source>
</reference>
<keyword evidence="1" id="KW-1133">Transmembrane helix</keyword>
<feature type="transmembrane region" description="Helical" evidence="1">
    <location>
        <begin position="136"/>
        <end position="159"/>
    </location>
</feature>
<sequence length="267" mass="28914">MQPSLAMTAMVNRDESPVSASIEKRVGNSPVAVFANLLVGQLRKERDSEPQGDTEQASSRSLWVISACLAISGTLQAEMGLLEFFPVLTPWLLAFKIYLQRESSDCTCRFWVSSPAVWGATLTAFVIAFALSNGNILSFTLSGAAFAPLFLFYAALLPRAATRGNFLPHIGDFENAVTSLSWRTAAIMVFALGGHTLLYGAAWDREAHVLALGLLKALFWYFVAQTFRNASWCIAPAMISFAVVAVQDLYTTSKATSVVLASILALS</sequence>
<evidence type="ECO:0000313" key="2">
    <source>
        <dbReference type="EMBL" id="KAF2677687.1"/>
    </source>
</evidence>
<organism evidence="2 3">
    <name type="scientific">Lentithecium fluviatile CBS 122367</name>
    <dbReference type="NCBI Taxonomy" id="1168545"/>
    <lineage>
        <taxon>Eukaryota</taxon>
        <taxon>Fungi</taxon>
        <taxon>Dikarya</taxon>
        <taxon>Ascomycota</taxon>
        <taxon>Pezizomycotina</taxon>
        <taxon>Dothideomycetes</taxon>
        <taxon>Pleosporomycetidae</taxon>
        <taxon>Pleosporales</taxon>
        <taxon>Massarineae</taxon>
        <taxon>Lentitheciaceae</taxon>
        <taxon>Lentithecium</taxon>
    </lineage>
</organism>
<keyword evidence="3" id="KW-1185">Reference proteome</keyword>
<name>A0A6G1IHI0_9PLEO</name>
<dbReference type="EMBL" id="MU005620">
    <property type="protein sequence ID" value="KAF2677687.1"/>
    <property type="molecule type" value="Genomic_DNA"/>
</dbReference>
<evidence type="ECO:0000256" key="1">
    <source>
        <dbReference type="SAM" id="Phobius"/>
    </source>
</evidence>
<feature type="transmembrane region" description="Helical" evidence="1">
    <location>
        <begin position="207"/>
        <end position="223"/>
    </location>
</feature>
<feature type="transmembrane region" description="Helical" evidence="1">
    <location>
        <begin position="110"/>
        <end position="130"/>
    </location>
</feature>
<feature type="transmembrane region" description="Helical" evidence="1">
    <location>
        <begin position="230"/>
        <end position="250"/>
    </location>
</feature>
<keyword evidence="1" id="KW-0472">Membrane</keyword>
<accession>A0A6G1IHI0</accession>
<gene>
    <name evidence="2" type="ORF">K458DRAFT_395762</name>
</gene>
<dbReference type="Proteomes" id="UP000799291">
    <property type="component" value="Unassembled WGS sequence"/>
</dbReference>